<evidence type="ECO:0000313" key="5">
    <source>
        <dbReference type="EMBL" id="SHI31509.1"/>
    </source>
</evidence>
<feature type="domain" description="CRM" evidence="4">
    <location>
        <begin position="1"/>
        <end position="95"/>
    </location>
</feature>
<dbReference type="InterPro" id="IPR001890">
    <property type="entry name" value="RNA-binding_CRM"/>
</dbReference>
<dbReference type="Pfam" id="PF01985">
    <property type="entry name" value="CRS1_YhbY"/>
    <property type="match status" value="1"/>
</dbReference>
<name>A0A1M6A548_9FIRM</name>
<dbReference type="GO" id="GO:0003723">
    <property type="term" value="F:RNA binding"/>
    <property type="evidence" value="ECO:0007669"/>
    <property type="project" value="UniProtKB-UniRule"/>
</dbReference>
<dbReference type="Proteomes" id="UP000184342">
    <property type="component" value="Unassembled WGS sequence"/>
</dbReference>
<dbReference type="PROSITE" id="PS51295">
    <property type="entry name" value="CRM"/>
    <property type="match status" value="1"/>
</dbReference>
<dbReference type="AlphaFoldDB" id="A0A1M6A548"/>
<feature type="region of interest" description="Disordered" evidence="3">
    <location>
        <begin position="90"/>
        <end position="112"/>
    </location>
</feature>
<dbReference type="RefSeq" id="WP_073992372.1">
    <property type="nucleotide sequence ID" value="NZ_FQYT01000002.1"/>
</dbReference>
<dbReference type="InterPro" id="IPR051925">
    <property type="entry name" value="RNA-binding_domain"/>
</dbReference>
<evidence type="ECO:0000256" key="1">
    <source>
        <dbReference type="ARBA" id="ARBA00022884"/>
    </source>
</evidence>
<sequence>MTSKERALLKARASAIDPILSLGKSCLTPEFTEAVREALDAREMVKINVLSNCTEDPRELAQTLSERTLSQVVQVIGRKIVLYKEIKKTEKKTEKKPERKPFKKQGSMRRNV</sequence>
<reference evidence="5 6" key="1">
    <citation type="submission" date="2016-11" db="EMBL/GenBank/DDBJ databases">
        <authorList>
            <person name="Jaros S."/>
            <person name="Januszkiewicz K."/>
            <person name="Wedrychowicz H."/>
        </authorList>
    </citation>
    <scope>NUCLEOTIDE SEQUENCE [LARGE SCALE GENOMIC DNA]</scope>
    <source>
        <strain evidence="5 6">DSM 15970</strain>
    </source>
</reference>
<dbReference type="EMBL" id="FQYT01000002">
    <property type="protein sequence ID" value="SHI31509.1"/>
    <property type="molecule type" value="Genomic_DNA"/>
</dbReference>
<organism evidence="5 6">
    <name type="scientific">Parasporobacterium paucivorans DSM 15970</name>
    <dbReference type="NCBI Taxonomy" id="1122934"/>
    <lineage>
        <taxon>Bacteria</taxon>
        <taxon>Bacillati</taxon>
        <taxon>Bacillota</taxon>
        <taxon>Clostridia</taxon>
        <taxon>Lachnospirales</taxon>
        <taxon>Lachnospiraceae</taxon>
        <taxon>Parasporobacterium</taxon>
    </lineage>
</organism>
<dbReference type="InterPro" id="IPR035920">
    <property type="entry name" value="YhbY-like_sf"/>
</dbReference>
<feature type="compositionally biased region" description="Basic and acidic residues" evidence="3">
    <location>
        <begin position="90"/>
        <end position="100"/>
    </location>
</feature>
<protein>
    <submittedName>
        <fullName evidence="5">RNA-binding protein</fullName>
    </submittedName>
</protein>
<accession>A0A1M6A548</accession>
<dbReference type="OrthoDB" id="9797519at2"/>
<evidence type="ECO:0000259" key="4">
    <source>
        <dbReference type="PROSITE" id="PS51295"/>
    </source>
</evidence>
<dbReference type="SMART" id="SM01103">
    <property type="entry name" value="CRS1_YhbY"/>
    <property type="match status" value="1"/>
</dbReference>
<evidence type="ECO:0000256" key="2">
    <source>
        <dbReference type="PROSITE-ProRule" id="PRU00626"/>
    </source>
</evidence>
<keyword evidence="6" id="KW-1185">Reference proteome</keyword>
<dbReference type="STRING" id="1122934.SAMN02745691_00064"/>
<evidence type="ECO:0000256" key="3">
    <source>
        <dbReference type="SAM" id="MobiDB-lite"/>
    </source>
</evidence>
<dbReference type="PANTHER" id="PTHR40065:SF3">
    <property type="entry name" value="RNA-BINDING PROTEIN YHBY"/>
    <property type="match status" value="1"/>
</dbReference>
<dbReference type="SUPFAM" id="SSF75471">
    <property type="entry name" value="YhbY-like"/>
    <property type="match status" value="1"/>
</dbReference>
<proteinExistence type="predicted"/>
<dbReference type="Gene3D" id="3.30.110.60">
    <property type="entry name" value="YhbY-like"/>
    <property type="match status" value="1"/>
</dbReference>
<evidence type="ECO:0000313" key="6">
    <source>
        <dbReference type="Proteomes" id="UP000184342"/>
    </source>
</evidence>
<dbReference type="PANTHER" id="PTHR40065">
    <property type="entry name" value="RNA-BINDING PROTEIN YHBY"/>
    <property type="match status" value="1"/>
</dbReference>
<keyword evidence="1 2" id="KW-0694">RNA-binding</keyword>
<gene>
    <name evidence="5" type="ORF">SAMN02745691_00064</name>
</gene>
<feature type="compositionally biased region" description="Basic residues" evidence="3">
    <location>
        <begin position="101"/>
        <end position="112"/>
    </location>
</feature>